<comment type="caution">
    <text evidence="14">The sequence shown here is derived from an EMBL/GenBank/DDBJ whole genome shotgun (WGS) entry which is preliminary data.</text>
</comment>
<keyword evidence="11 13" id="KW-0998">Cell outer membrane</keyword>
<comment type="function">
    <text evidence="13">Plays a critical role in the incorporation of lipoproteins in the outer membrane after they are released by the LolA protein.</text>
</comment>
<dbReference type="SUPFAM" id="SSF89392">
    <property type="entry name" value="Prokaryotic lipoproteins and lipoprotein localization factors"/>
    <property type="match status" value="1"/>
</dbReference>
<dbReference type="GO" id="GO:0009279">
    <property type="term" value="C:cell outer membrane"/>
    <property type="evidence" value="ECO:0007669"/>
    <property type="project" value="UniProtKB-SubCell"/>
</dbReference>
<proteinExistence type="inferred from homology"/>
<evidence type="ECO:0000256" key="1">
    <source>
        <dbReference type="ARBA" id="ARBA00004459"/>
    </source>
</evidence>
<accession>A0A1S1MKZ4</accession>
<dbReference type="Pfam" id="PF03550">
    <property type="entry name" value="LolB"/>
    <property type="match status" value="1"/>
</dbReference>
<gene>
    <name evidence="13" type="primary">lolB</name>
    <name evidence="14" type="ORF">BET10_20670</name>
</gene>
<keyword evidence="10 13" id="KW-0143">Chaperone</keyword>
<protein>
    <recommendedName>
        <fullName evidence="4 13">Outer-membrane lipoprotein LolB</fullName>
    </recommendedName>
</protein>
<dbReference type="InterPro" id="IPR029046">
    <property type="entry name" value="LolA/LolB/LppX"/>
</dbReference>
<evidence type="ECO:0000256" key="7">
    <source>
        <dbReference type="ARBA" id="ARBA00022927"/>
    </source>
</evidence>
<dbReference type="Proteomes" id="UP000179786">
    <property type="component" value="Unassembled WGS sequence"/>
</dbReference>
<evidence type="ECO:0000256" key="5">
    <source>
        <dbReference type="ARBA" id="ARBA00022448"/>
    </source>
</evidence>
<keyword evidence="12 14" id="KW-0449">Lipoprotein</keyword>
<sequence length="221" mass="25780">MPELPEPCFKASNFTKNQSNMESKEHHLTRFHLILLMFFLFLNGCAQRITPTQQPNQDWKALLQEQKSWQASGKLAFLSDKQRQSANFNWQLKDYKQQLILTSFIGTRILSLTELGQYSELEYDGNTYLDRDSQQLVKRLSGMDLPVAQAPAWLTGTVNNDSNQYDSYGRLTSSSWQDEQGQIWQANYAQYSLVDDMWLPTRINLTHNTLKIKIQLNSWQF</sequence>
<keyword evidence="6" id="KW-0732">Signal</keyword>
<comment type="similarity">
    <text evidence="2 13">Belongs to the LolB family.</text>
</comment>
<dbReference type="CDD" id="cd16326">
    <property type="entry name" value="LolB"/>
    <property type="match status" value="1"/>
</dbReference>
<dbReference type="InterPro" id="IPR004565">
    <property type="entry name" value="OM_lipoprot_LolB"/>
</dbReference>
<dbReference type="NCBIfam" id="TIGR00548">
    <property type="entry name" value="lolB"/>
    <property type="match status" value="1"/>
</dbReference>
<evidence type="ECO:0000256" key="11">
    <source>
        <dbReference type="ARBA" id="ARBA00023237"/>
    </source>
</evidence>
<comment type="subcellular location">
    <subcellularLocation>
        <location evidence="1">Cell outer membrane</location>
        <topology evidence="1">Lipid-anchor</topology>
    </subcellularLocation>
</comment>
<organism evidence="14 15">
    <name type="scientific">Pseudoalteromonas amylolytica</name>
    <dbReference type="NCBI Taxonomy" id="1859457"/>
    <lineage>
        <taxon>Bacteria</taxon>
        <taxon>Pseudomonadati</taxon>
        <taxon>Pseudomonadota</taxon>
        <taxon>Gammaproteobacteria</taxon>
        <taxon>Alteromonadales</taxon>
        <taxon>Pseudoalteromonadaceae</taxon>
        <taxon>Pseudoalteromonas</taxon>
    </lineage>
</organism>
<keyword evidence="15" id="KW-1185">Reference proteome</keyword>
<evidence type="ECO:0000256" key="2">
    <source>
        <dbReference type="ARBA" id="ARBA00009696"/>
    </source>
</evidence>
<evidence type="ECO:0000256" key="4">
    <source>
        <dbReference type="ARBA" id="ARBA00016202"/>
    </source>
</evidence>
<evidence type="ECO:0000313" key="14">
    <source>
        <dbReference type="EMBL" id="OHU87350.1"/>
    </source>
</evidence>
<evidence type="ECO:0000256" key="13">
    <source>
        <dbReference type="HAMAP-Rule" id="MF_00233"/>
    </source>
</evidence>
<dbReference type="STRING" id="1859457.BET10_20670"/>
<evidence type="ECO:0000256" key="8">
    <source>
        <dbReference type="ARBA" id="ARBA00023136"/>
    </source>
</evidence>
<keyword evidence="5 13" id="KW-0813">Transport</keyword>
<dbReference type="AlphaFoldDB" id="A0A1S1MKZ4"/>
<keyword evidence="9" id="KW-0564">Palmitate</keyword>
<dbReference type="Gene3D" id="2.50.20.10">
    <property type="entry name" value="Lipoprotein localisation LolA/LolB/LppX"/>
    <property type="match status" value="1"/>
</dbReference>
<reference evidence="14 15" key="1">
    <citation type="submission" date="2016-09" db="EMBL/GenBank/DDBJ databases">
        <title>Pseudoalteromonas amylolytica sp. nov., isolated from the surface seawater.</title>
        <authorList>
            <person name="Wu Y.-H."/>
            <person name="Cheng H."/>
            <person name="Jin X.-B."/>
            <person name="Wang C.-S."/>
            <person name="Xu X.-W."/>
        </authorList>
    </citation>
    <scope>NUCLEOTIDE SEQUENCE [LARGE SCALE GENOMIC DNA]</scope>
    <source>
        <strain evidence="14 15">JW1</strain>
    </source>
</reference>
<dbReference type="HAMAP" id="MF_00233">
    <property type="entry name" value="LolB"/>
    <property type="match status" value="1"/>
</dbReference>
<comment type="subunit">
    <text evidence="3 13">Monomer.</text>
</comment>
<evidence type="ECO:0000256" key="3">
    <source>
        <dbReference type="ARBA" id="ARBA00011245"/>
    </source>
</evidence>
<keyword evidence="7 13" id="KW-0653">Protein transport</keyword>
<dbReference type="GO" id="GO:0044874">
    <property type="term" value="P:lipoprotein localization to outer membrane"/>
    <property type="evidence" value="ECO:0007669"/>
    <property type="project" value="UniProtKB-UniRule"/>
</dbReference>
<dbReference type="GO" id="GO:0015031">
    <property type="term" value="P:protein transport"/>
    <property type="evidence" value="ECO:0007669"/>
    <property type="project" value="UniProtKB-KW"/>
</dbReference>
<name>A0A1S1MKZ4_9GAMM</name>
<evidence type="ECO:0000313" key="15">
    <source>
        <dbReference type="Proteomes" id="UP000179786"/>
    </source>
</evidence>
<dbReference type="EMBL" id="MKJU01000032">
    <property type="protein sequence ID" value="OHU87350.1"/>
    <property type="molecule type" value="Genomic_DNA"/>
</dbReference>
<evidence type="ECO:0000256" key="10">
    <source>
        <dbReference type="ARBA" id="ARBA00023186"/>
    </source>
</evidence>
<evidence type="ECO:0000256" key="6">
    <source>
        <dbReference type="ARBA" id="ARBA00022729"/>
    </source>
</evidence>
<evidence type="ECO:0000256" key="9">
    <source>
        <dbReference type="ARBA" id="ARBA00023139"/>
    </source>
</evidence>
<keyword evidence="8 13" id="KW-0472">Membrane</keyword>
<evidence type="ECO:0000256" key="12">
    <source>
        <dbReference type="ARBA" id="ARBA00023288"/>
    </source>
</evidence>